<dbReference type="EMBL" id="AP018448">
    <property type="protein sequence ID" value="BBC29096.1"/>
    <property type="molecule type" value="Genomic_DNA"/>
</dbReference>
<evidence type="ECO:0000313" key="2">
    <source>
        <dbReference type="EMBL" id="BBC29096.1"/>
    </source>
</evidence>
<evidence type="ECO:0000256" key="1">
    <source>
        <dbReference type="SAM" id="MobiDB-lite"/>
    </source>
</evidence>
<gene>
    <name evidence="2" type="ORF">SGFS_003870</name>
</gene>
<accession>A0ABN5V718</accession>
<proteinExistence type="predicted"/>
<evidence type="ECO:0000313" key="3">
    <source>
        <dbReference type="Proteomes" id="UP001321542"/>
    </source>
</evidence>
<reference evidence="2 3" key="2">
    <citation type="journal article" date="2023" name="ChemBioChem">
        <title>Acyltransferase Domain Exchange between Two Independent Type I Polyketide Synthases in the Same Producer Strain of Macrolide Antibiotics.</title>
        <authorList>
            <person name="Kudo F."/>
            <person name="Kishikawa K."/>
            <person name="Tsuboi K."/>
            <person name="Kido T."/>
            <person name="Usui T."/>
            <person name="Hashimoto J."/>
            <person name="Shin-Ya K."/>
            <person name="Miyanaga A."/>
            <person name="Eguchi T."/>
        </authorList>
    </citation>
    <scope>NUCLEOTIDE SEQUENCE [LARGE SCALE GENOMIC DNA]</scope>
    <source>
        <strain evidence="2 3">A-8890</strain>
    </source>
</reference>
<keyword evidence="3" id="KW-1185">Reference proteome</keyword>
<dbReference type="Proteomes" id="UP001321542">
    <property type="component" value="Chromosome"/>
</dbReference>
<name>A0ABN5V718_9ACTN</name>
<reference evidence="2 3" key="1">
    <citation type="journal article" date="2010" name="ChemBioChem">
        <title>Cloning and characterization of the biosynthetic gene cluster of 16-membered macrolide antibiotic FD-891: involvement of a dual functional cytochrome P450 monooxygenase catalyzing epoxidation and hydroxylation.</title>
        <authorList>
            <person name="Kudo F."/>
            <person name="Motegi A."/>
            <person name="Mizoue K."/>
            <person name="Eguchi T."/>
        </authorList>
    </citation>
    <scope>NUCLEOTIDE SEQUENCE [LARGE SCALE GENOMIC DNA]</scope>
    <source>
        <strain evidence="2 3">A-8890</strain>
    </source>
</reference>
<organism evidence="2 3">
    <name type="scientific">Streptomyces graminofaciens</name>
    <dbReference type="NCBI Taxonomy" id="68212"/>
    <lineage>
        <taxon>Bacteria</taxon>
        <taxon>Bacillati</taxon>
        <taxon>Actinomycetota</taxon>
        <taxon>Actinomycetes</taxon>
        <taxon>Kitasatosporales</taxon>
        <taxon>Streptomycetaceae</taxon>
        <taxon>Streptomyces</taxon>
    </lineage>
</organism>
<sequence>MHYVGERQELMNSTRLCSDDLGKRAPAFGRCVELRTLLLIQPGERQMITLARCESREVEPGPGQHGHASEAAPVCGHRQTGVAEPVQVSGDGSKGHPER</sequence>
<protein>
    <submittedName>
        <fullName evidence="2">Uncharacterized protein</fullName>
    </submittedName>
</protein>
<feature type="region of interest" description="Disordered" evidence="1">
    <location>
        <begin position="57"/>
        <end position="99"/>
    </location>
</feature>